<reference evidence="5 6" key="1">
    <citation type="submission" date="2024-02" db="EMBL/GenBank/DDBJ databases">
        <title>De novo assembly and annotation of 12 fungi associated with fruit tree decline syndrome in Ontario, Canada.</title>
        <authorList>
            <person name="Sulman M."/>
            <person name="Ellouze W."/>
            <person name="Ilyukhin E."/>
        </authorList>
    </citation>
    <scope>NUCLEOTIDE SEQUENCE [LARGE SCALE GENOMIC DNA]</scope>
    <source>
        <strain evidence="5 6">M169</strain>
    </source>
</reference>
<keyword evidence="3" id="KW-0472">Membrane</keyword>
<dbReference type="Proteomes" id="UP001430848">
    <property type="component" value="Unassembled WGS sequence"/>
</dbReference>
<proteinExistence type="inferred from homology"/>
<evidence type="ECO:0000256" key="3">
    <source>
        <dbReference type="SAM" id="Phobius"/>
    </source>
</evidence>
<dbReference type="InterPro" id="IPR029063">
    <property type="entry name" value="SAM-dependent_MTases_sf"/>
</dbReference>
<feature type="domain" description="Methyltransferase type 11" evidence="4">
    <location>
        <begin position="79"/>
        <end position="177"/>
    </location>
</feature>
<organism evidence="5 6">
    <name type="scientific">Diaporthe eres</name>
    <name type="common">Phomopsis oblonga</name>
    <dbReference type="NCBI Taxonomy" id="83184"/>
    <lineage>
        <taxon>Eukaryota</taxon>
        <taxon>Fungi</taxon>
        <taxon>Dikarya</taxon>
        <taxon>Ascomycota</taxon>
        <taxon>Pezizomycotina</taxon>
        <taxon>Sordariomycetes</taxon>
        <taxon>Sordariomycetidae</taxon>
        <taxon>Diaporthales</taxon>
        <taxon>Diaporthaceae</taxon>
        <taxon>Diaporthe</taxon>
        <taxon>Diaporthe eres species complex</taxon>
    </lineage>
</organism>
<dbReference type="Gene3D" id="3.40.50.150">
    <property type="entry name" value="Vaccinia Virus protein VP39"/>
    <property type="match status" value="1"/>
</dbReference>
<sequence length="301" mass="33998">MAAAPGGGASPLINDNPELQSYYQSLESRIGYRLVLGGTRHFGYWDNDTWFPFPITPSLRRMEQKMFERLSLPEGASVLDAGCGIGHVALYMARHGLRVTAIDVVEHHVEKARRNFRRSGLPEGQVTARRADYHHLEWIADESLDGVYTMETLVHATDLNTVLRGFYRILKPGGRLVEHEYETRVTKAEETGNLAGDTDFVVKYSAMPLDLMAPGKLRRALEEVGFVDVDIVDYSEKVRPMLRLFYWMAIVPYFIVKFLRLDRFFINTIAGVGGMAGQEHWKYISVSARKPGGLVESAKTK</sequence>
<accession>A0ABR1PBW7</accession>
<protein>
    <recommendedName>
        <fullName evidence="4">Methyltransferase type 11 domain-containing protein</fullName>
    </recommendedName>
</protein>
<comment type="similarity">
    <text evidence="2">Belongs to the class I-like SAM-binding methyltransferase superfamily. Erg6/SMT family.</text>
</comment>
<evidence type="ECO:0000313" key="5">
    <source>
        <dbReference type="EMBL" id="KAK7732344.1"/>
    </source>
</evidence>
<feature type="transmembrane region" description="Helical" evidence="3">
    <location>
        <begin position="241"/>
        <end position="259"/>
    </location>
</feature>
<dbReference type="PANTHER" id="PTHR44068:SF1">
    <property type="entry name" value="HYPOTHETICAL LOC100005854"/>
    <property type="match status" value="1"/>
</dbReference>
<evidence type="ECO:0000259" key="4">
    <source>
        <dbReference type="Pfam" id="PF08241"/>
    </source>
</evidence>
<dbReference type="InterPro" id="IPR013216">
    <property type="entry name" value="Methyltransf_11"/>
</dbReference>
<keyword evidence="3" id="KW-1133">Transmembrane helix</keyword>
<evidence type="ECO:0000313" key="6">
    <source>
        <dbReference type="Proteomes" id="UP001430848"/>
    </source>
</evidence>
<keyword evidence="1" id="KW-0808">Transferase</keyword>
<dbReference type="PANTHER" id="PTHR44068">
    <property type="entry name" value="ZGC:194242"/>
    <property type="match status" value="1"/>
</dbReference>
<gene>
    <name evidence="5" type="ORF">SLS63_005022</name>
</gene>
<evidence type="ECO:0000256" key="1">
    <source>
        <dbReference type="ARBA" id="ARBA00022679"/>
    </source>
</evidence>
<keyword evidence="6" id="KW-1185">Reference proteome</keyword>
<evidence type="ECO:0000256" key="2">
    <source>
        <dbReference type="ARBA" id="ARBA00038188"/>
    </source>
</evidence>
<comment type="caution">
    <text evidence="5">The sequence shown here is derived from an EMBL/GenBank/DDBJ whole genome shotgun (WGS) entry which is preliminary data.</text>
</comment>
<dbReference type="EMBL" id="JAKNSF020000020">
    <property type="protein sequence ID" value="KAK7732344.1"/>
    <property type="molecule type" value="Genomic_DNA"/>
</dbReference>
<keyword evidence="3" id="KW-0812">Transmembrane</keyword>
<dbReference type="SUPFAM" id="SSF53335">
    <property type="entry name" value="S-adenosyl-L-methionine-dependent methyltransferases"/>
    <property type="match status" value="1"/>
</dbReference>
<dbReference type="CDD" id="cd02440">
    <property type="entry name" value="AdoMet_MTases"/>
    <property type="match status" value="1"/>
</dbReference>
<dbReference type="InterPro" id="IPR050447">
    <property type="entry name" value="Erg6_SMT_methyltransf"/>
</dbReference>
<name>A0ABR1PBW7_DIAER</name>
<dbReference type="Pfam" id="PF08241">
    <property type="entry name" value="Methyltransf_11"/>
    <property type="match status" value="1"/>
</dbReference>